<proteinExistence type="predicted"/>
<dbReference type="Ensembl" id="ENSAMXT00005000795.1">
    <property type="protein sequence ID" value="ENSAMXP00005000707.1"/>
    <property type="gene ID" value="ENSAMXG00005000439.1"/>
</dbReference>
<dbReference type="PANTHER" id="PTHR10510">
    <property type="entry name" value="CYTOCHROME C OXIDASE POLYPEPTIDE 7A"/>
    <property type="match status" value="1"/>
</dbReference>
<dbReference type="AlphaFoldDB" id="A0A8B9GRL4"/>
<organism evidence="1 2">
    <name type="scientific">Astyanax mexicanus</name>
    <name type="common">Blind cave fish</name>
    <name type="synonym">Astyanax fasciatus mexicanus</name>
    <dbReference type="NCBI Taxonomy" id="7994"/>
    <lineage>
        <taxon>Eukaryota</taxon>
        <taxon>Metazoa</taxon>
        <taxon>Chordata</taxon>
        <taxon>Craniata</taxon>
        <taxon>Vertebrata</taxon>
        <taxon>Euteleostomi</taxon>
        <taxon>Actinopterygii</taxon>
        <taxon>Neopterygii</taxon>
        <taxon>Teleostei</taxon>
        <taxon>Ostariophysi</taxon>
        <taxon>Characiformes</taxon>
        <taxon>Characoidei</taxon>
        <taxon>Acestrorhamphidae</taxon>
        <taxon>Acestrorhamphinae</taxon>
        <taxon>Astyanax</taxon>
    </lineage>
</organism>
<sequence length="120" mass="13508">IMYYKFSGFTQRLTGSALPAAYSPQGLKPGVPSEAPVMIFATPTKLASESGASLEYMGANRVPDLQKIFQVCPFRWCLKYRTTICNYYRTTKCFYMLSAADQMKIGNKKVVIDMYCANQN</sequence>
<dbReference type="Proteomes" id="UP000694621">
    <property type="component" value="Unplaced"/>
</dbReference>
<dbReference type="GO" id="GO:0002082">
    <property type="term" value="P:regulation of oxidative phosphorylation"/>
    <property type="evidence" value="ECO:0007669"/>
    <property type="project" value="TreeGrafter"/>
</dbReference>
<reference evidence="1" key="1">
    <citation type="submission" date="2025-08" db="UniProtKB">
        <authorList>
            <consortium name="Ensembl"/>
        </authorList>
    </citation>
    <scope>IDENTIFICATION</scope>
</reference>
<dbReference type="GO" id="GO:0097250">
    <property type="term" value="P:mitochondrial respirasome assembly"/>
    <property type="evidence" value="ECO:0007669"/>
    <property type="project" value="TreeGrafter"/>
</dbReference>
<accession>A0A8B9GRL4</accession>
<dbReference type="GO" id="GO:0006123">
    <property type="term" value="P:mitochondrial electron transport, cytochrome c to oxygen"/>
    <property type="evidence" value="ECO:0007669"/>
    <property type="project" value="InterPro"/>
</dbReference>
<evidence type="ECO:0000313" key="1">
    <source>
        <dbReference type="Ensembl" id="ENSAMXP00005000707.1"/>
    </source>
</evidence>
<protein>
    <submittedName>
        <fullName evidence="1">Cytochrome c oxidase subunit 7A2 like</fullName>
    </submittedName>
</protein>
<dbReference type="GO" id="GO:0005739">
    <property type="term" value="C:mitochondrion"/>
    <property type="evidence" value="ECO:0007669"/>
    <property type="project" value="GOC"/>
</dbReference>
<dbReference type="InterPro" id="IPR003177">
    <property type="entry name" value="Cytc_oxidase_su7a_met"/>
</dbReference>
<dbReference type="PANTHER" id="PTHR10510:SF2">
    <property type="entry name" value="CYTOCHROME C OXIDASE SUBUNIT 7A-RELATED PROTEIN, MITOCHONDRIAL"/>
    <property type="match status" value="1"/>
</dbReference>
<evidence type="ECO:0000313" key="2">
    <source>
        <dbReference type="Proteomes" id="UP000694621"/>
    </source>
</evidence>
<name>A0A8B9GRL4_ASTMX</name>